<dbReference type="EMBL" id="JBITDC010000035">
    <property type="protein sequence ID" value="MFI5681939.1"/>
    <property type="molecule type" value="Genomic_DNA"/>
</dbReference>
<protein>
    <submittedName>
        <fullName evidence="3">Peptidase inhibitor family I36 protein</fullName>
    </submittedName>
</protein>
<comment type="caution">
    <text evidence="3">The sequence shown here is derived from an EMBL/GenBank/DDBJ whole genome shotgun (WGS) entry which is preliminary data.</text>
</comment>
<evidence type="ECO:0000313" key="3">
    <source>
        <dbReference type="EMBL" id="MFI5681939.1"/>
    </source>
</evidence>
<gene>
    <name evidence="3" type="ORF">ACIA8P_46570</name>
</gene>
<evidence type="ECO:0000256" key="1">
    <source>
        <dbReference type="SAM" id="MobiDB-lite"/>
    </source>
</evidence>
<feature type="region of interest" description="Disordered" evidence="1">
    <location>
        <begin position="82"/>
        <end position="136"/>
    </location>
</feature>
<reference evidence="3 4" key="1">
    <citation type="submission" date="2024-10" db="EMBL/GenBank/DDBJ databases">
        <title>The Natural Products Discovery Center: Release of the First 8490 Sequenced Strains for Exploring Actinobacteria Biosynthetic Diversity.</title>
        <authorList>
            <person name="Kalkreuter E."/>
            <person name="Kautsar S.A."/>
            <person name="Yang D."/>
            <person name="Bader C.D."/>
            <person name="Teijaro C.N."/>
            <person name="Fluegel L."/>
            <person name="Davis C.M."/>
            <person name="Simpson J.R."/>
            <person name="Lauterbach L."/>
            <person name="Steele A.D."/>
            <person name="Gui C."/>
            <person name="Meng S."/>
            <person name="Li G."/>
            <person name="Viehrig K."/>
            <person name="Ye F."/>
            <person name="Su P."/>
            <person name="Kiefer A.F."/>
            <person name="Nichols A."/>
            <person name="Cepeda A.J."/>
            <person name="Yan W."/>
            <person name="Fan B."/>
            <person name="Jiang Y."/>
            <person name="Adhikari A."/>
            <person name="Zheng C.-J."/>
            <person name="Schuster L."/>
            <person name="Cowan T.M."/>
            <person name="Smanski M.J."/>
            <person name="Chevrette M.G."/>
            <person name="De Carvalho L.P.S."/>
            <person name="Shen B."/>
        </authorList>
    </citation>
    <scope>NUCLEOTIDE SEQUENCE [LARGE SCALE GENOMIC DNA]</scope>
    <source>
        <strain evidence="3 4">NPDC051599</strain>
    </source>
</reference>
<evidence type="ECO:0000313" key="4">
    <source>
        <dbReference type="Proteomes" id="UP001612415"/>
    </source>
</evidence>
<feature type="signal peptide" evidence="2">
    <location>
        <begin position="1"/>
        <end position="31"/>
    </location>
</feature>
<evidence type="ECO:0000256" key="2">
    <source>
        <dbReference type="SAM" id="SignalP"/>
    </source>
</evidence>
<feature type="compositionally biased region" description="Polar residues" evidence="1">
    <location>
        <begin position="82"/>
        <end position="97"/>
    </location>
</feature>
<dbReference type="Pfam" id="PF03995">
    <property type="entry name" value="Inhibitor_I36"/>
    <property type="match status" value="1"/>
</dbReference>
<feature type="compositionally biased region" description="Low complexity" evidence="1">
    <location>
        <begin position="119"/>
        <end position="130"/>
    </location>
</feature>
<dbReference type="Proteomes" id="UP001612415">
    <property type="component" value="Unassembled WGS sequence"/>
</dbReference>
<name>A0ABW7YHN1_STRCE</name>
<dbReference type="RefSeq" id="WP_398663014.1">
    <property type="nucleotide sequence ID" value="NZ_JBITDC010000035.1"/>
</dbReference>
<feature type="chain" id="PRO_5045380891" evidence="2">
    <location>
        <begin position="32"/>
        <end position="136"/>
    </location>
</feature>
<sequence length="136" mass="13393">MSASPRKIGTGLAGLALAGLSILAAPGIAGAAGAPAPTPGSQSAASAAPSAAAADGYFYAWEGANRTGKYCRWLGDDTNWTTCSPGGNMRNQASSIENRGWAPTRTSSSTGTPATVARTPASTTAGTTPTCHSGFS</sequence>
<keyword evidence="2" id="KW-0732">Signal</keyword>
<proteinExistence type="predicted"/>
<feature type="compositionally biased region" description="Polar residues" evidence="1">
    <location>
        <begin position="104"/>
        <end position="113"/>
    </location>
</feature>
<organism evidence="3 4">
    <name type="scientific">Streptomyces cellulosae</name>
    <dbReference type="NCBI Taxonomy" id="1968"/>
    <lineage>
        <taxon>Bacteria</taxon>
        <taxon>Bacillati</taxon>
        <taxon>Actinomycetota</taxon>
        <taxon>Actinomycetes</taxon>
        <taxon>Kitasatosporales</taxon>
        <taxon>Streptomycetaceae</taxon>
        <taxon>Streptomyces</taxon>
    </lineage>
</organism>
<keyword evidence="4" id="KW-1185">Reference proteome</keyword>
<accession>A0ABW7YHN1</accession>